<comment type="similarity">
    <text evidence="1">Belongs to the universal stress protein A family.</text>
</comment>
<evidence type="ECO:0000256" key="1">
    <source>
        <dbReference type="ARBA" id="ARBA00008791"/>
    </source>
</evidence>
<dbReference type="RefSeq" id="WP_111397847.1">
    <property type="nucleotide sequence ID" value="NZ_QKYU01000008.1"/>
</dbReference>
<gene>
    <name evidence="3" type="ORF">C8P66_108101</name>
</gene>
<dbReference type="AlphaFoldDB" id="A0A2W7J6I8"/>
<dbReference type="InterPro" id="IPR006015">
    <property type="entry name" value="Universal_stress_UspA"/>
</dbReference>
<dbReference type="PANTHER" id="PTHR46268:SF15">
    <property type="entry name" value="UNIVERSAL STRESS PROTEIN HP_0031"/>
    <property type="match status" value="1"/>
</dbReference>
<dbReference type="Pfam" id="PF00582">
    <property type="entry name" value="Usp"/>
    <property type="match status" value="1"/>
</dbReference>
<name>A0A2W7J6I8_9PROT</name>
<dbReference type="CDD" id="cd00293">
    <property type="entry name" value="USP-like"/>
    <property type="match status" value="1"/>
</dbReference>
<proteinExistence type="inferred from homology"/>
<organism evidence="3 4">
    <name type="scientific">Humitalea rosea</name>
    <dbReference type="NCBI Taxonomy" id="990373"/>
    <lineage>
        <taxon>Bacteria</taxon>
        <taxon>Pseudomonadati</taxon>
        <taxon>Pseudomonadota</taxon>
        <taxon>Alphaproteobacteria</taxon>
        <taxon>Acetobacterales</taxon>
        <taxon>Roseomonadaceae</taxon>
        <taxon>Humitalea</taxon>
    </lineage>
</organism>
<reference evidence="3 4" key="1">
    <citation type="submission" date="2018-06" db="EMBL/GenBank/DDBJ databases">
        <title>Genomic Encyclopedia of Archaeal and Bacterial Type Strains, Phase II (KMG-II): from individual species to whole genera.</title>
        <authorList>
            <person name="Goeker M."/>
        </authorList>
    </citation>
    <scope>NUCLEOTIDE SEQUENCE [LARGE SCALE GENOMIC DNA]</scope>
    <source>
        <strain evidence="3 4">DSM 24525</strain>
    </source>
</reference>
<dbReference type="EMBL" id="QKYU01000008">
    <property type="protein sequence ID" value="PZW46822.1"/>
    <property type="molecule type" value="Genomic_DNA"/>
</dbReference>
<dbReference type="SUPFAM" id="SSF52402">
    <property type="entry name" value="Adenine nucleotide alpha hydrolases-like"/>
    <property type="match status" value="2"/>
</dbReference>
<dbReference type="InterPro" id="IPR006016">
    <property type="entry name" value="UspA"/>
</dbReference>
<dbReference type="PRINTS" id="PR01438">
    <property type="entry name" value="UNVRSLSTRESS"/>
</dbReference>
<accession>A0A2W7J6I8</accession>
<comment type="caution">
    <text evidence="3">The sequence shown here is derived from an EMBL/GenBank/DDBJ whole genome shotgun (WGS) entry which is preliminary data.</text>
</comment>
<dbReference type="Gene3D" id="3.40.50.12370">
    <property type="match status" value="1"/>
</dbReference>
<evidence type="ECO:0000313" key="4">
    <source>
        <dbReference type="Proteomes" id="UP000249688"/>
    </source>
</evidence>
<keyword evidence="4" id="KW-1185">Reference proteome</keyword>
<dbReference type="OrthoDB" id="9804721at2"/>
<sequence length="280" mass="29930">MGFKDILLHLPDVAAASALLDAAVPMARRYGAHLIGLNVYETARPLAMVTDGYMDPMIVQRFADESRKAALENAAKVQAIFEERLRLEGISGEWRVVEGLPSATVALHARYVDVTMFSRPAGEVVGIDIAEEVLFASGRPVLVVPQAFPCGNIGQRVLIGWNATRECARAVADALPVLRGAEMVRVLTIATIPIEGEKEALLTAEDLGRHLARHGVKVSVATAAAGLLNAHDVLLNEVSDSDADLLVIGGYGHGRLRELLLGGVTRAMLRHGTGPVMLSH</sequence>
<dbReference type="PANTHER" id="PTHR46268">
    <property type="entry name" value="STRESS RESPONSE PROTEIN NHAX"/>
    <property type="match status" value="1"/>
</dbReference>
<feature type="domain" description="UspA" evidence="2">
    <location>
        <begin position="198"/>
        <end position="278"/>
    </location>
</feature>
<dbReference type="Proteomes" id="UP000249688">
    <property type="component" value="Unassembled WGS sequence"/>
</dbReference>
<evidence type="ECO:0000259" key="2">
    <source>
        <dbReference type="Pfam" id="PF00582"/>
    </source>
</evidence>
<evidence type="ECO:0000313" key="3">
    <source>
        <dbReference type="EMBL" id="PZW46822.1"/>
    </source>
</evidence>
<protein>
    <submittedName>
        <fullName evidence="3">Nucleotide-binding universal stress UspA family protein</fullName>
    </submittedName>
</protein>